<keyword evidence="2" id="KW-1185">Reference proteome</keyword>
<name>W6U7C3_ECHGR</name>
<proteinExistence type="predicted"/>
<evidence type="ECO:0000313" key="2">
    <source>
        <dbReference type="Proteomes" id="UP000019149"/>
    </source>
</evidence>
<sequence length="106" mass="11950">MQQHSSFKIHLLTEASLKASTDILLFVLEIISVHGEAENIKQNHPETYDLKQDSIRSMTTNHVIISSAPSPFRAKVSLKFTSKFSQMFYISAVFEDNNCEGCLNLS</sequence>
<dbReference type="AlphaFoldDB" id="W6U7C3"/>
<dbReference type="Proteomes" id="UP000019149">
    <property type="component" value="Unassembled WGS sequence"/>
</dbReference>
<reference evidence="1 2" key="1">
    <citation type="journal article" date="2013" name="Nat. Genet.">
        <title>The genome of the hydatid tapeworm Echinococcus granulosus.</title>
        <authorList>
            <person name="Zheng H."/>
            <person name="Zhang W."/>
            <person name="Zhang L."/>
            <person name="Zhang Z."/>
            <person name="Li J."/>
            <person name="Lu G."/>
            <person name="Zhu Y."/>
            <person name="Wang Y."/>
            <person name="Huang Y."/>
            <person name="Liu J."/>
            <person name="Kang H."/>
            <person name="Chen J."/>
            <person name="Wang L."/>
            <person name="Chen A."/>
            <person name="Yu S."/>
            <person name="Gao Z."/>
            <person name="Jin L."/>
            <person name="Gu W."/>
            <person name="Wang Z."/>
            <person name="Zhao L."/>
            <person name="Shi B."/>
            <person name="Wen H."/>
            <person name="Lin R."/>
            <person name="Jones M.K."/>
            <person name="Brejova B."/>
            <person name="Vinar T."/>
            <person name="Zhao G."/>
            <person name="McManus D.P."/>
            <person name="Chen Z."/>
            <person name="Zhou Y."/>
            <person name="Wang S."/>
        </authorList>
    </citation>
    <scope>NUCLEOTIDE SEQUENCE [LARGE SCALE GENOMIC DNA]</scope>
</reference>
<protein>
    <submittedName>
        <fullName evidence="1">Uncharacterized protein</fullName>
    </submittedName>
</protein>
<evidence type="ECO:0000313" key="1">
    <source>
        <dbReference type="EMBL" id="EUB57080.1"/>
    </source>
</evidence>
<comment type="caution">
    <text evidence="1">The sequence shown here is derived from an EMBL/GenBank/DDBJ whole genome shotgun (WGS) entry which is preliminary data.</text>
</comment>
<gene>
    <name evidence="1" type="ORF">EGR_08089</name>
</gene>
<dbReference type="RefSeq" id="XP_024348276.1">
    <property type="nucleotide sequence ID" value="XM_024497338.1"/>
</dbReference>
<accession>W6U7C3</accession>
<organism evidence="1 2">
    <name type="scientific">Echinococcus granulosus</name>
    <name type="common">Hydatid tapeworm</name>
    <dbReference type="NCBI Taxonomy" id="6210"/>
    <lineage>
        <taxon>Eukaryota</taxon>
        <taxon>Metazoa</taxon>
        <taxon>Spiralia</taxon>
        <taxon>Lophotrochozoa</taxon>
        <taxon>Platyhelminthes</taxon>
        <taxon>Cestoda</taxon>
        <taxon>Eucestoda</taxon>
        <taxon>Cyclophyllidea</taxon>
        <taxon>Taeniidae</taxon>
        <taxon>Echinococcus</taxon>
        <taxon>Echinococcus granulosus group</taxon>
    </lineage>
</organism>
<dbReference type="GeneID" id="36343804"/>
<dbReference type="CTD" id="36343804"/>
<dbReference type="KEGG" id="egl:EGR_08089"/>
<dbReference type="EMBL" id="APAU02000095">
    <property type="protein sequence ID" value="EUB57080.1"/>
    <property type="molecule type" value="Genomic_DNA"/>
</dbReference>